<dbReference type="AlphaFoldDB" id="A0AAV6L8B9"/>
<sequence>MHVVSIGSIQSNSLSLSNVFYVPQLTLSLVSISQLSDSGFDVVFSSSGCVVQDRESKKQTGTGRRVGDLYTLERLHIPTKSSPTAASSFCLDQTSSPFYLWHSRLGHLSSERLKLLAKSGSLEGYTSTLEVSDIPIASSAPPSSSSASQPASEAPDPPLHRYPVWENRHPPLFTGIHGKCAFLNGNSIEVSSQTEVCVEIVVANYCNAVRLFRFLASSY</sequence>
<proteinExistence type="predicted"/>
<reference evidence="3" key="1">
    <citation type="submission" date="2020-08" db="EMBL/GenBank/DDBJ databases">
        <title>Plant Genome Project.</title>
        <authorList>
            <person name="Zhang R.-G."/>
        </authorList>
    </citation>
    <scope>NUCLEOTIDE SEQUENCE</scope>
    <source>
        <strain evidence="3">WSP0</strain>
        <tissue evidence="3">Leaf</tissue>
    </source>
</reference>
<dbReference type="Pfam" id="PF13976">
    <property type="entry name" value="gag_pre-integrs"/>
    <property type="match status" value="1"/>
</dbReference>
<evidence type="ECO:0000259" key="2">
    <source>
        <dbReference type="Pfam" id="PF13976"/>
    </source>
</evidence>
<evidence type="ECO:0000313" key="3">
    <source>
        <dbReference type="EMBL" id="KAG5561202.1"/>
    </source>
</evidence>
<evidence type="ECO:0000313" key="4">
    <source>
        <dbReference type="Proteomes" id="UP000823749"/>
    </source>
</evidence>
<evidence type="ECO:0000256" key="1">
    <source>
        <dbReference type="SAM" id="MobiDB-lite"/>
    </source>
</evidence>
<name>A0AAV6L8B9_9ERIC</name>
<dbReference type="InterPro" id="IPR025724">
    <property type="entry name" value="GAG-pre-integrase_dom"/>
</dbReference>
<keyword evidence="4" id="KW-1185">Reference proteome</keyword>
<organism evidence="3 4">
    <name type="scientific">Rhododendron griersonianum</name>
    <dbReference type="NCBI Taxonomy" id="479676"/>
    <lineage>
        <taxon>Eukaryota</taxon>
        <taxon>Viridiplantae</taxon>
        <taxon>Streptophyta</taxon>
        <taxon>Embryophyta</taxon>
        <taxon>Tracheophyta</taxon>
        <taxon>Spermatophyta</taxon>
        <taxon>Magnoliopsida</taxon>
        <taxon>eudicotyledons</taxon>
        <taxon>Gunneridae</taxon>
        <taxon>Pentapetalae</taxon>
        <taxon>asterids</taxon>
        <taxon>Ericales</taxon>
        <taxon>Ericaceae</taxon>
        <taxon>Ericoideae</taxon>
        <taxon>Rhodoreae</taxon>
        <taxon>Rhododendron</taxon>
    </lineage>
</organism>
<dbReference type="Proteomes" id="UP000823749">
    <property type="component" value="Chromosome 2"/>
</dbReference>
<dbReference type="EMBL" id="JACTNZ010000002">
    <property type="protein sequence ID" value="KAG5561202.1"/>
    <property type="molecule type" value="Genomic_DNA"/>
</dbReference>
<feature type="compositionally biased region" description="Low complexity" evidence="1">
    <location>
        <begin position="137"/>
        <end position="154"/>
    </location>
</feature>
<accession>A0AAV6L8B9</accession>
<feature type="domain" description="GAG-pre-integrase" evidence="2">
    <location>
        <begin position="80"/>
        <end position="126"/>
    </location>
</feature>
<gene>
    <name evidence="3" type="ORF">RHGRI_004282</name>
</gene>
<protein>
    <recommendedName>
        <fullName evidence="2">GAG-pre-integrase domain-containing protein</fullName>
    </recommendedName>
</protein>
<comment type="caution">
    <text evidence="3">The sequence shown here is derived from an EMBL/GenBank/DDBJ whole genome shotgun (WGS) entry which is preliminary data.</text>
</comment>
<feature type="region of interest" description="Disordered" evidence="1">
    <location>
        <begin position="137"/>
        <end position="161"/>
    </location>
</feature>